<dbReference type="InterPro" id="IPR036625">
    <property type="entry name" value="E3-bd_dom_sf"/>
</dbReference>
<dbReference type="GO" id="GO:0003677">
    <property type="term" value="F:DNA binding"/>
    <property type="evidence" value="ECO:0007669"/>
    <property type="project" value="UniProtKB-KW"/>
</dbReference>
<sequence length="226" mass="25175">MTALTTLTALCPPPASPPQGSDWSDVENTLGVALPQDYKQLVDTYGPGQFCDFITLYHPGAPSEWADLTGPMPTRLREQIEEVRQVAERPWPLPHPVEELQAMGVTENGDYLFWATRPTDAPGRWPVAVNEALGAPWFTYDGTVSEFLVSVLRNDVQVPMFPGGLLDRGVFFTPSSLHSPVTATASEVPIDTHRVRKWAQGRGYDLPDRGRIPLEIVRAWERANRR</sequence>
<dbReference type="AlphaFoldDB" id="A0A2S9PWC4"/>
<reference evidence="4 5" key="1">
    <citation type="submission" date="2018-03" db="EMBL/GenBank/DDBJ databases">
        <title>Novel Streptomyces sp. from soil.</title>
        <authorList>
            <person name="Tan G.Y.A."/>
            <person name="Lee Z.Y."/>
        </authorList>
    </citation>
    <scope>NUCLEOTIDE SEQUENCE [LARGE SCALE GENOMIC DNA]</scope>
    <source>
        <strain evidence="4 5">ST5x</strain>
    </source>
</reference>
<protein>
    <recommendedName>
        <fullName evidence="3">Knr4/Smi1-like domain-containing protein</fullName>
    </recommendedName>
</protein>
<gene>
    <name evidence="4" type="ORF">C6N75_13475</name>
</gene>
<feature type="region of interest" description="Disordered" evidence="2">
    <location>
        <begin position="1"/>
        <end position="22"/>
    </location>
</feature>
<evidence type="ECO:0000256" key="1">
    <source>
        <dbReference type="ARBA" id="ARBA00023125"/>
    </source>
</evidence>
<dbReference type="OrthoDB" id="5572373at2"/>
<comment type="caution">
    <text evidence="4">The sequence shown here is derived from an EMBL/GenBank/DDBJ whole genome shotgun (WGS) entry which is preliminary data.</text>
</comment>
<dbReference type="InterPro" id="IPR055370">
    <property type="entry name" value="Lsr2_DNA-bd"/>
</dbReference>
<dbReference type="GO" id="GO:0016746">
    <property type="term" value="F:acyltransferase activity"/>
    <property type="evidence" value="ECO:0007669"/>
    <property type="project" value="InterPro"/>
</dbReference>
<dbReference type="EMBL" id="PVLV01000184">
    <property type="protein sequence ID" value="PRH78708.1"/>
    <property type="molecule type" value="Genomic_DNA"/>
</dbReference>
<dbReference type="RefSeq" id="WP_105869121.1">
    <property type="nucleotide sequence ID" value="NZ_PVLV01000184.1"/>
</dbReference>
<dbReference type="InterPro" id="IPR018958">
    <property type="entry name" value="Knr4/Smi1-like_dom"/>
</dbReference>
<organism evidence="4 5">
    <name type="scientific">Streptomyces solincola</name>
    <dbReference type="NCBI Taxonomy" id="2100817"/>
    <lineage>
        <taxon>Bacteria</taxon>
        <taxon>Bacillati</taxon>
        <taxon>Actinomycetota</taxon>
        <taxon>Actinomycetes</taxon>
        <taxon>Kitasatosporales</taxon>
        <taxon>Streptomycetaceae</taxon>
        <taxon>Streptomyces</taxon>
    </lineage>
</organism>
<dbReference type="SUPFAM" id="SSF160631">
    <property type="entry name" value="SMI1/KNR4-like"/>
    <property type="match status" value="1"/>
</dbReference>
<keyword evidence="5" id="KW-1185">Reference proteome</keyword>
<keyword evidence="1" id="KW-0238">DNA-binding</keyword>
<dbReference type="Proteomes" id="UP000239322">
    <property type="component" value="Unassembled WGS sequence"/>
</dbReference>
<dbReference type="Pfam" id="PF23359">
    <property type="entry name" value="Lsr2_DNA-bd"/>
    <property type="match status" value="1"/>
</dbReference>
<evidence type="ECO:0000259" key="3">
    <source>
        <dbReference type="SMART" id="SM00860"/>
    </source>
</evidence>
<accession>A0A2S9PWC4</accession>
<proteinExistence type="predicted"/>
<name>A0A2S9PWC4_9ACTN</name>
<dbReference type="InterPro" id="IPR037883">
    <property type="entry name" value="Knr4/Smi1-like_sf"/>
</dbReference>
<feature type="domain" description="Knr4/Smi1-like" evidence="3">
    <location>
        <begin position="14"/>
        <end position="150"/>
    </location>
</feature>
<dbReference type="Pfam" id="PF14568">
    <property type="entry name" value="SUKH_6"/>
    <property type="match status" value="1"/>
</dbReference>
<evidence type="ECO:0000313" key="4">
    <source>
        <dbReference type="EMBL" id="PRH78708.1"/>
    </source>
</evidence>
<feature type="compositionally biased region" description="Low complexity" evidence="2">
    <location>
        <begin position="1"/>
        <end position="10"/>
    </location>
</feature>
<evidence type="ECO:0000256" key="2">
    <source>
        <dbReference type="SAM" id="MobiDB-lite"/>
    </source>
</evidence>
<evidence type="ECO:0000313" key="5">
    <source>
        <dbReference type="Proteomes" id="UP000239322"/>
    </source>
</evidence>
<dbReference type="SMART" id="SM00860">
    <property type="entry name" value="SMI1_KNR4"/>
    <property type="match status" value="1"/>
</dbReference>
<dbReference type="Gene3D" id="3.40.1580.10">
    <property type="entry name" value="SMI1/KNR4-like"/>
    <property type="match status" value="1"/>
</dbReference>
<dbReference type="Gene3D" id="4.10.320.10">
    <property type="entry name" value="E3-binding domain"/>
    <property type="match status" value="1"/>
</dbReference>